<dbReference type="EMBL" id="CP015378">
    <property type="protein sequence ID" value="ANC78268.1"/>
    <property type="molecule type" value="Genomic_DNA"/>
</dbReference>
<dbReference type="AlphaFoldDB" id="A0A160IPD2"/>
<protein>
    <submittedName>
        <fullName evidence="2">Uncharacterized protein</fullName>
    </submittedName>
</protein>
<keyword evidence="1" id="KW-0175">Coiled coil</keyword>
<name>A0A160IPD2_9BACL</name>
<proteinExistence type="predicted"/>
<gene>
    <name evidence="2" type="ORF">ABE65_016255</name>
</gene>
<evidence type="ECO:0000256" key="1">
    <source>
        <dbReference type="SAM" id="Coils"/>
    </source>
</evidence>
<feature type="coiled-coil region" evidence="1">
    <location>
        <begin position="284"/>
        <end position="318"/>
    </location>
</feature>
<accession>A0A160IPD2</accession>
<sequence length="346" mass="40392">MTKKTEDYFVAMPNCMFAFDTDLYVTDEEFLLFYYLGTIVQARNPHLVLTNIEFLSSIMVSFDSNSSRRKSKIKKALLSLETKEYISIHHTSSEIKNNSSLKISIIDLKHPIYTNSVKSGKWTYMGFTQITENMYSSVKNGKQLKIISYVSWRSQIDYRISYYEWERVLDVSHQTAVKLISECQKKGLIIKHRGDYFITPSGEIRQETNSYEINKKKSTEFNLAKEINTNAKSETKSMMSIETRPNNWFETGDDSWLTENDFYIYLTSKCFVLKEHADKRIAGIQKSECGAQKIKNKMEKAENRIRQAILENEKLLDSQRDMIDTRETTYIPQKSKYDISHIIGND</sequence>
<evidence type="ECO:0000313" key="2">
    <source>
        <dbReference type="EMBL" id="ANC78268.1"/>
    </source>
</evidence>
<dbReference type="Proteomes" id="UP000076623">
    <property type="component" value="Chromosome"/>
</dbReference>
<dbReference type="KEGG" id="fpn:ABE65_016255"/>
<organism evidence="2 3">
    <name type="scientific">Fictibacillus phosphorivorans</name>
    <dbReference type="NCBI Taxonomy" id="1221500"/>
    <lineage>
        <taxon>Bacteria</taxon>
        <taxon>Bacillati</taxon>
        <taxon>Bacillota</taxon>
        <taxon>Bacilli</taxon>
        <taxon>Bacillales</taxon>
        <taxon>Fictibacillaceae</taxon>
        <taxon>Fictibacillus</taxon>
    </lineage>
</organism>
<keyword evidence="3" id="KW-1185">Reference proteome</keyword>
<evidence type="ECO:0000313" key="3">
    <source>
        <dbReference type="Proteomes" id="UP000076623"/>
    </source>
</evidence>
<dbReference type="RefSeq" id="WP_066397125.1">
    <property type="nucleotide sequence ID" value="NZ_CP015378.1"/>
</dbReference>
<reference evidence="2 3" key="1">
    <citation type="submission" date="2016-04" db="EMBL/GenBank/DDBJ databases">
        <title>Complete genome sequence of Fictibacillus phosphorivorans G25-29, a strain toxic to nematodes.</title>
        <authorList>
            <person name="Zheng Z."/>
        </authorList>
    </citation>
    <scope>NUCLEOTIDE SEQUENCE [LARGE SCALE GENOMIC DNA]</scope>
    <source>
        <strain evidence="2 3">G25-29</strain>
    </source>
</reference>